<sequence length="321" mass="37234">MEIFNFSENYLEHAADLFTKSYMKARENLNILPIKYEDKNTILTLLQDFYKEYIGVVAVENGEVIGYLTGLPISDFKGSQRGIYCPEWSHAVMYKDRPFVYQELYKEASNMWIQNGCLNHAITIMAHDDEAMNIWFWNGFGLHVVDAVRDLNILPGNFNNDIEIRKFKKEDIEEVVHLYLEYKTYMASSPIYLPLIQVENAEDINQWLENPDNNLWLGLSNGNIIAIMEVSYKQSNDAQILSDDDTVSIGVTYTSENDRGQGITKALLQKVMEEALLKGYKRCAVVFESQNVSGRNFWLKYFKPACYSVVRKVDDRIWNNM</sequence>
<protein>
    <submittedName>
        <fullName evidence="2">GNAT family N-acetyltransferase</fullName>
    </submittedName>
</protein>
<evidence type="ECO:0000313" key="3">
    <source>
        <dbReference type="Proteomes" id="UP000464314"/>
    </source>
</evidence>
<evidence type="ECO:0000259" key="1">
    <source>
        <dbReference type="PROSITE" id="PS51186"/>
    </source>
</evidence>
<keyword evidence="3" id="KW-1185">Reference proteome</keyword>
<dbReference type="GO" id="GO:0016747">
    <property type="term" value="F:acyltransferase activity, transferring groups other than amino-acyl groups"/>
    <property type="evidence" value="ECO:0007669"/>
    <property type="project" value="InterPro"/>
</dbReference>
<dbReference type="Gene3D" id="3.40.630.30">
    <property type="match status" value="1"/>
</dbReference>
<keyword evidence="2" id="KW-0808">Transferase</keyword>
<dbReference type="RefSeq" id="WP_161839771.1">
    <property type="nucleotide sequence ID" value="NZ_CP048000.1"/>
</dbReference>
<gene>
    <name evidence="2" type="ORF">Ana3638_20980</name>
</gene>
<accession>A0A6P1TRS2</accession>
<dbReference type="EMBL" id="CP048000">
    <property type="protein sequence ID" value="QHQ62949.1"/>
    <property type="molecule type" value="Genomic_DNA"/>
</dbReference>
<dbReference type="CDD" id="cd04301">
    <property type="entry name" value="NAT_SF"/>
    <property type="match status" value="1"/>
</dbReference>
<dbReference type="AlphaFoldDB" id="A0A6P1TRS2"/>
<evidence type="ECO:0000313" key="2">
    <source>
        <dbReference type="EMBL" id="QHQ62949.1"/>
    </source>
</evidence>
<dbReference type="Proteomes" id="UP000464314">
    <property type="component" value="Chromosome"/>
</dbReference>
<dbReference type="InterPro" id="IPR000182">
    <property type="entry name" value="GNAT_dom"/>
</dbReference>
<dbReference type="Pfam" id="PF00583">
    <property type="entry name" value="Acetyltransf_1"/>
    <property type="match status" value="1"/>
</dbReference>
<dbReference type="InterPro" id="IPR016181">
    <property type="entry name" value="Acyl_CoA_acyltransferase"/>
</dbReference>
<dbReference type="SUPFAM" id="SSF55729">
    <property type="entry name" value="Acyl-CoA N-acyltransferases (Nat)"/>
    <property type="match status" value="1"/>
</dbReference>
<name>A0A6P1TRS2_9FIRM</name>
<dbReference type="PROSITE" id="PS51186">
    <property type="entry name" value="GNAT"/>
    <property type="match status" value="1"/>
</dbReference>
<feature type="domain" description="N-acetyltransferase" evidence="1">
    <location>
        <begin position="162"/>
        <end position="321"/>
    </location>
</feature>
<dbReference type="KEGG" id="anr:Ana3638_20980"/>
<organism evidence="2 3">
    <name type="scientific">Anaerocolumna sedimenticola</name>
    <dbReference type="NCBI Taxonomy" id="2696063"/>
    <lineage>
        <taxon>Bacteria</taxon>
        <taxon>Bacillati</taxon>
        <taxon>Bacillota</taxon>
        <taxon>Clostridia</taxon>
        <taxon>Lachnospirales</taxon>
        <taxon>Lachnospiraceae</taxon>
        <taxon>Anaerocolumna</taxon>
    </lineage>
</organism>
<proteinExistence type="predicted"/>
<reference evidence="2 3" key="1">
    <citation type="submission" date="2020-01" db="EMBL/GenBank/DDBJ databases">
        <title>Genome analysis of Anaerocolumna sp. CBA3638.</title>
        <authorList>
            <person name="Kim J."/>
            <person name="Roh S.W."/>
        </authorList>
    </citation>
    <scope>NUCLEOTIDE SEQUENCE [LARGE SCALE GENOMIC DNA]</scope>
    <source>
        <strain evidence="2 3">CBA3638</strain>
    </source>
</reference>